<dbReference type="SUPFAM" id="SSF51695">
    <property type="entry name" value="PLC-like phosphodiesterases"/>
    <property type="match status" value="1"/>
</dbReference>
<dbReference type="PANTHER" id="PTHR46211">
    <property type="entry name" value="GLYCEROPHOSPHORYL DIESTER PHOSPHODIESTERASE"/>
    <property type="match status" value="1"/>
</dbReference>
<dbReference type="STRING" id="52689.AKG39_04690"/>
<comment type="caution">
    <text evidence="3">The sequence shown here is derived from an EMBL/GenBank/DDBJ whole genome shotgun (WGS) entry which is preliminary data.</text>
</comment>
<keyword evidence="1" id="KW-1133">Transmembrane helix</keyword>
<proteinExistence type="predicted"/>
<name>A0A0L6U4K2_9FIRM</name>
<evidence type="ECO:0000313" key="4">
    <source>
        <dbReference type="Proteomes" id="UP000036873"/>
    </source>
</evidence>
<accession>A0A0L6U4K2</accession>
<dbReference type="PANTHER" id="PTHR46211:SF14">
    <property type="entry name" value="GLYCEROPHOSPHODIESTER PHOSPHODIESTERASE"/>
    <property type="match status" value="1"/>
</dbReference>
<dbReference type="RefSeq" id="WP_050739210.1">
    <property type="nucleotide sequence ID" value="NZ_LGYO01000009.1"/>
</dbReference>
<evidence type="ECO:0000256" key="1">
    <source>
        <dbReference type="SAM" id="Phobius"/>
    </source>
</evidence>
<dbReference type="EMBL" id="LGYO01000009">
    <property type="protein sequence ID" value="KNZ42735.1"/>
    <property type="molecule type" value="Genomic_DNA"/>
</dbReference>
<keyword evidence="1" id="KW-0812">Transmembrane</keyword>
<feature type="domain" description="GP-PDE" evidence="2">
    <location>
        <begin position="34"/>
        <end position="271"/>
    </location>
</feature>
<keyword evidence="4" id="KW-1185">Reference proteome</keyword>
<dbReference type="InterPro" id="IPR017946">
    <property type="entry name" value="PLC-like_Pdiesterase_TIM-brl"/>
</dbReference>
<dbReference type="Pfam" id="PF03009">
    <property type="entry name" value="GDPD"/>
    <property type="match status" value="1"/>
</dbReference>
<dbReference type="Proteomes" id="UP000036873">
    <property type="component" value="Unassembled WGS sequence"/>
</dbReference>
<protein>
    <recommendedName>
        <fullName evidence="2">GP-PDE domain-containing protein</fullName>
    </recommendedName>
</protein>
<evidence type="ECO:0000313" key="3">
    <source>
        <dbReference type="EMBL" id="KNZ42735.1"/>
    </source>
</evidence>
<dbReference type="GO" id="GO:0008081">
    <property type="term" value="F:phosphoric diester hydrolase activity"/>
    <property type="evidence" value="ECO:0007669"/>
    <property type="project" value="InterPro"/>
</dbReference>
<dbReference type="InterPro" id="IPR030395">
    <property type="entry name" value="GP_PDE_dom"/>
</dbReference>
<gene>
    <name evidence="3" type="ORF">AKG39_04690</name>
</gene>
<dbReference type="Gene3D" id="3.20.20.190">
    <property type="entry name" value="Phosphatidylinositol (PI) phosphodiesterase"/>
    <property type="match status" value="1"/>
</dbReference>
<dbReference type="OrthoDB" id="384721at2"/>
<keyword evidence="1" id="KW-0472">Membrane</keyword>
<reference evidence="4" key="1">
    <citation type="submission" date="2015-07" db="EMBL/GenBank/DDBJ databases">
        <title>Draft genome sequence of Acetobacterium bakii DSM 8293, a potential psychrophilic chemical producer through syngas fermentation.</title>
        <authorList>
            <person name="Song Y."/>
            <person name="Hwang S."/>
            <person name="Cho B.-K."/>
        </authorList>
    </citation>
    <scope>NUCLEOTIDE SEQUENCE [LARGE SCALE GENOMIC DNA]</scope>
    <source>
        <strain evidence="4">DSM 8239</strain>
    </source>
</reference>
<dbReference type="AlphaFoldDB" id="A0A0L6U4K2"/>
<dbReference type="GO" id="GO:0006629">
    <property type="term" value="P:lipid metabolic process"/>
    <property type="evidence" value="ECO:0007669"/>
    <property type="project" value="InterPro"/>
</dbReference>
<dbReference type="PROSITE" id="PS51704">
    <property type="entry name" value="GP_PDE"/>
    <property type="match status" value="1"/>
</dbReference>
<organism evidence="3 4">
    <name type="scientific">Acetobacterium bakii</name>
    <dbReference type="NCBI Taxonomy" id="52689"/>
    <lineage>
        <taxon>Bacteria</taxon>
        <taxon>Bacillati</taxon>
        <taxon>Bacillota</taxon>
        <taxon>Clostridia</taxon>
        <taxon>Eubacteriales</taxon>
        <taxon>Eubacteriaceae</taxon>
        <taxon>Acetobacterium</taxon>
    </lineage>
</organism>
<sequence length="271" mass="31645">MSHYILAIIAIFIIYILLLLPGKMPKEVDDRLWTSYYAHRGLHEKDKSIPENSMEAFKKAVNAGYGIEMDLNLTADGKIIVFHDDNLSRLCGVDQLITDCTYEELKEFHLESTEEKIPLFEDVLKMVDGQVPLIVELKNTKNLNELCSKTAEMLDDYEGLYCVESFQPLIVRWFYKNRPDVVRGQLSVGRKSLKEFDVKLWQWLLIISFGTNIITRPHFMAFYHGDARRKLGLFLFHLLTGRLVGWTVQDTDDIEYCKKKFDVIIFEYFKP</sequence>
<feature type="transmembrane region" description="Helical" evidence="1">
    <location>
        <begin position="6"/>
        <end position="22"/>
    </location>
</feature>
<dbReference type="PATRIC" id="fig|52689.4.peg.4046"/>
<evidence type="ECO:0000259" key="2">
    <source>
        <dbReference type="PROSITE" id="PS51704"/>
    </source>
</evidence>